<proteinExistence type="predicted"/>
<comment type="caution">
    <text evidence="2">The sequence shown here is derived from an EMBL/GenBank/DDBJ whole genome shotgun (WGS) entry which is preliminary data.</text>
</comment>
<feature type="region of interest" description="Disordered" evidence="1">
    <location>
        <begin position="26"/>
        <end position="59"/>
    </location>
</feature>
<evidence type="ECO:0000313" key="2">
    <source>
        <dbReference type="EMBL" id="GFD62157.1"/>
    </source>
</evidence>
<reference evidence="2" key="1">
    <citation type="journal article" date="2019" name="Sci. Rep.">
        <title>Draft genome of Tanacetum cinerariifolium, the natural source of mosquito coil.</title>
        <authorList>
            <person name="Yamashiro T."/>
            <person name="Shiraishi A."/>
            <person name="Satake H."/>
            <person name="Nakayama K."/>
        </authorList>
    </citation>
    <scope>NUCLEOTIDE SEQUENCE</scope>
</reference>
<feature type="non-terminal residue" evidence="2">
    <location>
        <position position="59"/>
    </location>
</feature>
<dbReference type="AlphaFoldDB" id="A0A699XR29"/>
<gene>
    <name evidence="2" type="ORF">Tci_934126</name>
</gene>
<protein>
    <submittedName>
        <fullName evidence="2">Uncharacterized protein</fullName>
    </submittedName>
</protein>
<name>A0A699XR29_TANCI</name>
<evidence type="ECO:0000256" key="1">
    <source>
        <dbReference type="SAM" id="MobiDB-lite"/>
    </source>
</evidence>
<sequence length="59" mass="6290">MAQMRAAVPSTYHSLLPSRTPPLLSIPLPVPSTSHGAKISEADTSPRKRLLLSTPRPGC</sequence>
<feature type="region of interest" description="Disordered" evidence="1">
    <location>
        <begin position="1"/>
        <end position="20"/>
    </location>
</feature>
<organism evidence="2">
    <name type="scientific">Tanacetum cinerariifolium</name>
    <name type="common">Dalmatian daisy</name>
    <name type="synonym">Chrysanthemum cinerariifolium</name>
    <dbReference type="NCBI Taxonomy" id="118510"/>
    <lineage>
        <taxon>Eukaryota</taxon>
        <taxon>Viridiplantae</taxon>
        <taxon>Streptophyta</taxon>
        <taxon>Embryophyta</taxon>
        <taxon>Tracheophyta</taxon>
        <taxon>Spermatophyta</taxon>
        <taxon>Magnoliopsida</taxon>
        <taxon>eudicotyledons</taxon>
        <taxon>Gunneridae</taxon>
        <taxon>Pentapetalae</taxon>
        <taxon>asterids</taxon>
        <taxon>campanulids</taxon>
        <taxon>Asterales</taxon>
        <taxon>Asteraceae</taxon>
        <taxon>Asteroideae</taxon>
        <taxon>Anthemideae</taxon>
        <taxon>Anthemidinae</taxon>
        <taxon>Tanacetum</taxon>
    </lineage>
</organism>
<accession>A0A699XR29</accession>
<dbReference type="EMBL" id="BKCJ011914875">
    <property type="protein sequence ID" value="GFD62157.1"/>
    <property type="molecule type" value="Genomic_DNA"/>
</dbReference>